<evidence type="ECO:0000256" key="6">
    <source>
        <dbReference type="ARBA" id="ARBA00022989"/>
    </source>
</evidence>
<evidence type="ECO:0000313" key="10">
    <source>
        <dbReference type="Proteomes" id="UP000676386"/>
    </source>
</evidence>
<comment type="subcellular location">
    <subcellularLocation>
        <location evidence="1 8">Cell membrane</location>
        <topology evidence="1 8">Multi-pass membrane protein</topology>
    </subcellularLocation>
</comment>
<keyword evidence="5 8" id="KW-0812">Transmembrane</keyword>
<protein>
    <recommendedName>
        <fullName evidence="8">Probable membrane transporter protein</fullName>
    </recommendedName>
</protein>
<feature type="transmembrane region" description="Helical" evidence="8">
    <location>
        <begin position="162"/>
        <end position="185"/>
    </location>
</feature>
<feature type="transmembrane region" description="Helical" evidence="8">
    <location>
        <begin position="88"/>
        <end position="113"/>
    </location>
</feature>
<feature type="transmembrane region" description="Helical" evidence="8">
    <location>
        <begin position="44"/>
        <end position="67"/>
    </location>
</feature>
<proteinExistence type="inferred from homology"/>
<reference evidence="9 10" key="1">
    <citation type="submission" date="2021-04" db="EMBL/GenBank/DDBJ databases">
        <title>Chitinophaga sp. nov., isolated from the rhizosphere soil.</title>
        <authorList>
            <person name="He S."/>
        </authorList>
    </citation>
    <scope>NUCLEOTIDE SEQUENCE [LARGE SCALE GENOMIC DNA]</scope>
    <source>
        <strain evidence="9 10">2R12</strain>
    </source>
</reference>
<feature type="transmembrane region" description="Helical" evidence="8">
    <location>
        <begin position="253"/>
        <end position="271"/>
    </location>
</feature>
<dbReference type="PANTHER" id="PTHR30269">
    <property type="entry name" value="TRANSMEMBRANE PROTEIN YFCA"/>
    <property type="match status" value="1"/>
</dbReference>
<dbReference type="Proteomes" id="UP000676386">
    <property type="component" value="Unassembled WGS sequence"/>
</dbReference>
<gene>
    <name evidence="9" type="ORF">KE626_28345</name>
</gene>
<dbReference type="InterPro" id="IPR002781">
    <property type="entry name" value="TM_pro_TauE-like"/>
</dbReference>
<dbReference type="PANTHER" id="PTHR30269:SF23">
    <property type="entry name" value="MEMBRANE TRANSPORTER PROTEIN YDHB-RELATED"/>
    <property type="match status" value="1"/>
</dbReference>
<evidence type="ECO:0000256" key="8">
    <source>
        <dbReference type="RuleBase" id="RU363041"/>
    </source>
</evidence>
<feature type="transmembrane region" description="Helical" evidence="8">
    <location>
        <begin position="222"/>
        <end position="241"/>
    </location>
</feature>
<evidence type="ECO:0000313" key="9">
    <source>
        <dbReference type="EMBL" id="MBS0031273.1"/>
    </source>
</evidence>
<comment type="caution">
    <text evidence="9">The sequence shown here is derived from an EMBL/GenBank/DDBJ whole genome shotgun (WGS) entry which is preliminary data.</text>
</comment>
<organism evidence="9 10">
    <name type="scientific">Chitinophaga hostae</name>
    <dbReference type="NCBI Taxonomy" id="2831022"/>
    <lineage>
        <taxon>Bacteria</taxon>
        <taxon>Pseudomonadati</taxon>
        <taxon>Bacteroidota</taxon>
        <taxon>Chitinophagia</taxon>
        <taxon>Chitinophagales</taxon>
        <taxon>Chitinophagaceae</taxon>
        <taxon>Chitinophaga</taxon>
    </lineage>
</organism>
<accession>A0ABS5J892</accession>
<evidence type="ECO:0000256" key="3">
    <source>
        <dbReference type="ARBA" id="ARBA00022448"/>
    </source>
</evidence>
<name>A0ABS5J892_9BACT</name>
<dbReference type="InterPro" id="IPR052017">
    <property type="entry name" value="TSUP"/>
</dbReference>
<evidence type="ECO:0000256" key="5">
    <source>
        <dbReference type="ARBA" id="ARBA00022692"/>
    </source>
</evidence>
<keyword evidence="6 8" id="KW-1133">Transmembrane helix</keyword>
<keyword evidence="3" id="KW-0813">Transport</keyword>
<evidence type="ECO:0000256" key="7">
    <source>
        <dbReference type="ARBA" id="ARBA00023136"/>
    </source>
</evidence>
<evidence type="ECO:0000256" key="4">
    <source>
        <dbReference type="ARBA" id="ARBA00022475"/>
    </source>
</evidence>
<keyword evidence="4 8" id="KW-1003">Cell membrane</keyword>
<dbReference type="Pfam" id="PF01925">
    <property type="entry name" value="TauE"/>
    <property type="match status" value="1"/>
</dbReference>
<keyword evidence="10" id="KW-1185">Reference proteome</keyword>
<sequence length="278" mass="29131">MTILSFTLILLCGAFTAGLLGSLTGLGGGVVIIPLLTLVFHVDIRYAIGTALVASIATSSGSASAYVKEGITNIRLGMFLEIATTTGAVVGALIAVYMPTNVVAIIFGLVLIFSSLMSFRKKMEIPEGEEKSRLASQLRLNNSYPTAGGVVNYDVRHVPGGYFMMTFAGVMSGLLGIGSGALKVLAMDNIMRIPFKVSTTTSNFMIGVTAAASAVVYLQRGYIAPGLCMPVVLGVLAGAFAGSKLLTRANVKWLRIVFSVVIGFLALQMIYNGITGKL</sequence>
<dbReference type="EMBL" id="JAGTXB010000021">
    <property type="protein sequence ID" value="MBS0031273.1"/>
    <property type="molecule type" value="Genomic_DNA"/>
</dbReference>
<evidence type="ECO:0000256" key="1">
    <source>
        <dbReference type="ARBA" id="ARBA00004651"/>
    </source>
</evidence>
<comment type="similarity">
    <text evidence="2 8">Belongs to the 4-toluene sulfonate uptake permease (TSUP) (TC 2.A.102) family.</text>
</comment>
<dbReference type="RefSeq" id="WP_211976433.1">
    <property type="nucleotide sequence ID" value="NZ_CBFHAM010000061.1"/>
</dbReference>
<evidence type="ECO:0000256" key="2">
    <source>
        <dbReference type="ARBA" id="ARBA00009142"/>
    </source>
</evidence>
<keyword evidence="7 8" id="KW-0472">Membrane</keyword>
<feature type="transmembrane region" description="Helical" evidence="8">
    <location>
        <begin position="197"/>
        <end position="216"/>
    </location>
</feature>